<feature type="domain" description="Helitron helicase-like" evidence="1">
    <location>
        <begin position="356"/>
        <end position="485"/>
    </location>
</feature>
<name>B8MPI0_TALSN</name>
<proteinExistence type="predicted"/>
<dbReference type="STRING" id="441959.B8MPI0"/>
<protein>
    <submittedName>
        <fullName evidence="3">Uncharacterized protein</fullName>
    </submittedName>
</protein>
<dbReference type="OrthoDB" id="4369803at2759"/>
<dbReference type="Pfam" id="PF20209">
    <property type="entry name" value="DUF6570"/>
    <property type="match status" value="1"/>
</dbReference>
<dbReference type="AlphaFoldDB" id="B8MPI0"/>
<dbReference type="InParanoid" id="B8MPI0"/>
<organism evidence="3 4">
    <name type="scientific">Talaromyces stipitatus (strain ATCC 10500 / CBS 375.48 / QM 6759 / NRRL 1006)</name>
    <name type="common">Penicillium stipitatum</name>
    <dbReference type="NCBI Taxonomy" id="441959"/>
    <lineage>
        <taxon>Eukaryota</taxon>
        <taxon>Fungi</taxon>
        <taxon>Dikarya</taxon>
        <taxon>Ascomycota</taxon>
        <taxon>Pezizomycotina</taxon>
        <taxon>Eurotiomycetes</taxon>
        <taxon>Eurotiomycetidae</taxon>
        <taxon>Eurotiales</taxon>
        <taxon>Trichocomaceae</taxon>
        <taxon>Talaromyces</taxon>
        <taxon>Talaromyces sect. Talaromyces</taxon>
    </lineage>
</organism>
<dbReference type="InterPro" id="IPR046700">
    <property type="entry name" value="DUF6570"/>
</dbReference>
<evidence type="ECO:0000313" key="4">
    <source>
        <dbReference type="Proteomes" id="UP000001745"/>
    </source>
</evidence>
<gene>
    <name evidence="3" type="ORF">TSTA_106280</name>
</gene>
<feature type="domain" description="DUF6570" evidence="2">
    <location>
        <begin position="142"/>
        <end position="250"/>
    </location>
</feature>
<dbReference type="EMBL" id="EQ962658">
    <property type="protein sequence ID" value="EED14419.1"/>
    <property type="molecule type" value="Genomic_DNA"/>
</dbReference>
<dbReference type="eggNOG" id="ENOG502S3BW">
    <property type="taxonomic scope" value="Eukaryota"/>
</dbReference>
<dbReference type="Pfam" id="PF14214">
    <property type="entry name" value="Helitron_like_N"/>
    <property type="match status" value="1"/>
</dbReference>
<dbReference type="HOGENOM" id="CLU_546498_0_0_1"/>
<evidence type="ECO:0000259" key="2">
    <source>
        <dbReference type="Pfam" id="PF20209"/>
    </source>
</evidence>
<dbReference type="RefSeq" id="XP_002486657.1">
    <property type="nucleotide sequence ID" value="XM_002486612.1"/>
</dbReference>
<dbReference type="InterPro" id="IPR025476">
    <property type="entry name" value="Helitron_helicase-like"/>
</dbReference>
<dbReference type="Proteomes" id="UP000001745">
    <property type="component" value="Unassembled WGS sequence"/>
</dbReference>
<dbReference type="PhylomeDB" id="B8MPI0"/>
<sequence>MAVIEFHGLLSVTQQVLSPIHAIFVLVKNQHQSLVAIIRLFIYVQRLDVVLPHFLLEQQPRQGSRNTSSNEAPFVEDPPLDMSDENILSKPALHPDNWELVENFYNTLYSFAQEECGRCQEQWFKMKLRDGVCDRCRRVDRGQMIFLYSPGNNMDPGDVPAFLPELTQTEEMLIARVHVHMEIRQIRGQQYIDIKAILLTSFGTRNANPRMSQPPVPTRFKGQARTYAWLSYLIAHHPGYRDIQIDHANLIKLPEDGSVIDQILSEDVAIESIENHTDIPVEADYPETVAVPDMTTTLPLLSLALPTLFPQGKADYSIPWERTVKFHDYTQHLMEYKDGRFARHPRFQFIVFNTMMRAAFEEDSEESNSVVNSITRMSNTIQGTRPYWASKRSDLIAYNQNLGASYLFFTSTPADYQWGDLQRQFPNYERWKDGNAIERRVIARENVVNNPHICAYWFWLRLKTFFNEILQKSYNLKDYYTRYEWSISNTNFQSVNRMV</sequence>
<keyword evidence="4" id="KW-1185">Reference proteome</keyword>
<reference evidence="4" key="1">
    <citation type="journal article" date="2015" name="Genome Announc.">
        <title>Genome sequence of the AIDS-associated pathogen Penicillium marneffei (ATCC18224) and its near taxonomic relative Talaromyces stipitatus (ATCC10500).</title>
        <authorList>
            <person name="Nierman W.C."/>
            <person name="Fedorova-Abrams N.D."/>
            <person name="Andrianopoulos A."/>
        </authorList>
    </citation>
    <scope>NUCLEOTIDE SEQUENCE [LARGE SCALE GENOMIC DNA]</scope>
    <source>
        <strain evidence="4">ATCC 10500 / CBS 375.48 / QM 6759 / NRRL 1006</strain>
    </source>
</reference>
<accession>B8MPI0</accession>
<evidence type="ECO:0000313" key="3">
    <source>
        <dbReference type="EMBL" id="EED14419.1"/>
    </source>
</evidence>
<dbReference type="VEuPathDB" id="FungiDB:TSTA_106280"/>
<evidence type="ECO:0000259" key="1">
    <source>
        <dbReference type="Pfam" id="PF14214"/>
    </source>
</evidence>
<dbReference type="GeneID" id="8098781"/>